<gene>
    <name evidence="1" type="ORF">Cylst_6374</name>
</gene>
<keyword evidence="1" id="KW-0614">Plasmid</keyword>
<dbReference type="KEGG" id="csg:Cylst_6374"/>
<dbReference type="AlphaFoldDB" id="K9X813"/>
<evidence type="ECO:0000313" key="1">
    <source>
        <dbReference type="EMBL" id="AFZ28593.1"/>
    </source>
</evidence>
<keyword evidence="2" id="KW-1185">Reference proteome</keyword>
<dbReference type="EMBL" id="CP003644">
    <property type="protein sequence ID" value="AFZ28593.1"/>
    <property type="molecule type" value="Genomic_DNA"/>
</dbReference>
<protein>
    <submittedName>
        <fullName evidence="1">Uncharacterized protein</fullName>
    </submittedName>
</protein>
<evidence type="ECO:0000313" key="2">
    <source>
        <dbReference type="Proteomes" id="UP000010475"/>
    </source>
</evidence>
<dbReference type="HOGENOM" id="CLU_1029952_0_0_3"/>
<dbReference type="PATRIC" id="fig|56107.3.peg.7396"/>
<sequence>MQSQYQLAAEYLKIYQIPQTVKEGIWYLEELSEQITYLTLYKELFPIEWSSSKTPLRQHSYPSVYSDIEIEFLELVNERLFPLEWLEDFRGCTERYTEVTISPQNIDWWEMSLEEFSFTEQFLLSIIGHGHPKADWILYFGFVPRKLLTVERIDWEKLSLLCQQIASPLSLLYDVISIIDHSTECIWLDTTHQDYVSFDWNQEVLRYLAQQWQICQTYCQKMTQFSEWLESSVDHRKQVIKLWNKAQD</sequence>
<dbReference type="eggNOG" id="ENOG50313CK">
    <property type="taxonomic scope" value="Bacteria"/>
</dbReference>
<dbReference type="Proteomes" id="UP000010475">
    <property type="component" value="Plasmid pCYLST.02"/>
</dbReference>
<accession>K9X813</accession>
<name>K9X813_9NOST</name>
<dbReference type="OrthoDB" id="457991at2"/>
<geneLocation type="plasmid" evidence="1 2">
    <name>pCYLST.02</name>
</geneLocation>
<proteinExistence type="predicted"/>
<dbReference type="RefSeq" id="WP_015186490.1">
    <property type="nucleotide sequence ID" value="NC_019744.1"/>
</dbReference>
<reference evidence="1 2" key="1">
    <citation type="submission" date="2012-06" db="EMBL/GenBank/DDBJ databases">
        <title>Finished plasmid 2 of genome of Cylindrospermum stagnale PCC 7417.</title>
        <authorList>
            <consortium name="US DOE Joint Genome Institute"/>
            <person name="Gugger M."/>
            <person name="Coursin T."/>
            <person name="Rippka R."/>
            <person name="Tandeau De Marsac N."/>
            <person name="Huntemann M."/>
            <person name="Wei C.-L."/>
            <person name="Han J."/>
            <person name="Detter J.C."/>
            <person name="Han C."/>
            <person name="Tapia R."/>
            <person name="Davenport K."/>
            <person name="Daligault H."/>
            <person name="Erkkila T."/>
            <person name="Gu W."/>
            <person name="Munk A.C.C."/>
            <person name="Teshima H."/>
            <person name="Xu Y."/>
            <person name="Chain P."/>
            <person name="Chen A."/>
            <person name="Krypides N."/>
            <person name="Mavromatis K."/>
            <person name="Markowitz V."/>
            <person name="Szeto E."/>
            <person name="Ivanova N."/>
            <person name="Mikhailova N."/>
            <person name="Ovchinnikova G."/>
            <person name="Pagani I."/>
            <person name="Pati A."/>
            <person name="Goodwin L."/>
            <person name="Peters L."/>
            <person name="Pitluck S."/>
            <person name="Woyke T."/>
            <person name="Kerfeld C."/>
        </authorList>
    </citation>
    <scope>NUCLEOTIDE SEQUENCE [LARGE SCALE GENOMIC DNA]</scope>
    <source>
        <strain evidence="1 2">PCC 7417</strain>
        <plasmid evidence="2">Plasmid pCYLST.02</plasmid>
    </source>
</reference>
<organism evidence="1 2">
    <name type="scientific">Cylindrospermum stagnale PCC 7417</name>
    <dbReference type="NCBI Taxonomy" id="56107"/>
    <lineage>
        <taxon>Bacteria</taxon>
        <taxon>Bacillati</taxon>
        <taxon>Cyanobacteriota</taxon>
        <taxon>Cyanophyceae</taxon>
        <taxon>Nostocales</taxon>
        <taxon>Nostocaceae</taxon>
        <taxon>Cylindrospermum</taxon>
    </lineage>
</organism>